<feature type="region of interest" description="Disordered" evidence="2">
    <location>
        <begin position="1"/>
        <end position="30"/>
    </location>
</feature>
<evidence type="ECO:0000256" key="2">
    <source>
        <dbReference type="SAM" id="MobiDB-lite"/>
    </source>
</evidence>
<organism evidence="3 4">
    <name type="scientific">Coniochaeta ligniaria NRRL 30616</name>
    <dbReference type="NCBI Taxonomy" id="1408157"/>
    <lineage>
        <taxon>Eukaryota</taxon>
        <taxon>Fungi</taxon>
        <taxon>Dikarya</taxon>
        <taxon>Ascomycota</taxon>
        <taxon>Pezizomycotina</taxon>
        <taxon>Sordariomycetes</taxon>
        <taxon>Sordariomycetidae</taxon>
        <taxon>Coniochaetales</taxon>
        <taxon>Coniochaetaceae</taxon>
        <taxon>Coniochaeta</taxon>
    </lineage>
</organism>
<dbReference type="InParanoid" id="A0A1J7I5G1"/>
<dbReference type="EMBL" id="KV875111">
    <property type="protein sequence ID" value="OIW22685.1"/>
    <property type="molecule type" value="Genomic_DNA"/>
</dbReference>
<evidence type="ECO:0000313" key="4">
    <source>
        <dbReference type="Proteomes" id="UP000182658"/>
    </source>
</evidence>
<evidence type="ECO:0008006" key="5">
    <source>
        <dbReference type="Google" id="ProtNLM"/>
    </source>
</evidence>
<feature type="compositionally biased region" description="Polar residues" evidence="2">
    <location>
        <begin position="18"/>
        <end position="29"/>
    </location>
</feature>
<dbReference type="STRING" id="1408157.A0A1J7I5G1"/>
<reference evidence="3 4" key="1">
    <citation type="submission" date="2016-10" db="EMBL/GenBank/DDBJ databases">
        <title>Draft genome sequence of Coniochaeta ligniaria NRRL30616, a lignocellulolytic fungus for bioabatement of inhibitors in plant biomass hydrolysates.</title>
        <authorList>
            <consortium name="DOE Joint Genome Institute"/>
            <person name="Jimenez D.J."/>
            <person name="Hector R.E."/>
            <person name="Riley R."/>
            <person name="Sun H."/>
            <person name="Grigoriev I.V."/>
            <person name="Van Elsas J.D."/>
            <person name="Nichols N.N."/>
        </authorList>
    </citation>
    <scope>NUCLEOTIDE SEQUENCE [LARGE SCALE GENOMIC DNA]</scope>
    <source>
        <strain evidence="3 4">NRRL 30616</strain>
    </source>
</reference>
<keyword evidence="1" id="KW-0175">Coiled coil</keyword>
<protein>
    <recommendedName>
        <fullName evidence="5">Apolipoprotein/apolipophorin</fullName>
    </recommendedName>
</protein>
<dbReference type="AlphaFoldDB" id="A0A1J7I5G1"/>
<feature type="coiled-coil region" evidence="1">
    <location>
        <begin position="363"/>
        <end position="409"/>
    </location>
</feature>
<accession>A0A1J7I5G1</accession>
<keyword evidence="4" id="KW-1185">Reference proteome</keyword>
<name>A0A1J7I5G1_9PEZI</name>
<dbReference type="Proteomes" id="UP000182658">
    <property type="component" value="Unassembled WGS sequence"/>
</dbReference>
<evidence type="ECO:0000256" key="1">
    <source>
        <dbReference type="SAM" id="Coils"/>
    </source>
</evidence>
<gene>
    <name evidence="3" type="ORF">CONLIGDRAFT_638147</name>
</gene>
<evidence type="ECO:0000313" key="3">
    <source>
        <dbReference type="EMBL" id="OIW22685.1"/>
    </source>
</evidence>
<proteinExistence type="predicted"/>
<sequence>MFATRQVGRTALPRATRSVRTSQLKQARFQSTSQTATNAASSNSHIVSGVIGGVVGASALYGVYLMTPSGQAARKINKAAREAQKQYKAAADKLQKSTPNVDQAIDSIKQFAYSYVAWVPGGKSYVDAAFKDLDTLRQNHGDDVDKIVTDAYRRLQAISKQGLSLDTASQVYDVLADVTKQLGGLAGDALGDVLDNHPNVKKQLGPGVDQLKQLSEELGPEAKKIADETWKQVKEIAAGGFSVQTASKIKQLVDEKVEQVKKLGDEAWKKGLEQAKPYLDKNPQVKELVEKNADLLKQGNATELFKQVKEAAESGKLGDLEDYVNKAVEKAKSKGSQAAGSLGGGYEQFFKMIPEGSEIMPKLQQLSQVFKEHSKEGEQLLRETADDLKKLFEEKAKKAQKLAESAKKEAK</sequence>
<dbReference type="OrthoDB" id="3883941at2759"/>